<protein>
    <submittedName>
        <fullName evidence="2">Uncharacterized protein</fullName>
    </submittedName>
</protein>
<evidence type="ECO:0000256" key="1">
    <source>
        <dbReference type="SAM" id="Coils"/>
    </source>
</evidence>
<dbReference type="RefSeq" id="WP_380051681.1">
    <property type="nucleotide sequence ID" value="NZ_JBHSOH010000035.1"/>
</dbReference>
<name>A0ABW1DPF2_9DEIO</name>
<keyword evidence="3" id="KW-1185">Reference proteome</keyword>
<keyword evidence="1" id="KW-0175">Coiled coil</keyword>
<sequence length="183" mass="20668">MPLAPAQDSWPALQDLLDHLGPRDLYTVSDLESAGKFLFSHAYSRRYLQETARQYALVLGQTLETRTRRNFSELVLTPAQFTDLLAVFRDSRSTPMSVNELLMQRRQRALQLQGDLSPDGEVMTMAELGENVNRLIIETMECKERASGAEDAALSMQKELTQVKAELAQANAKLNELLSLLRR</sequence>
<dbReference type="EMBL" id="JBHSOH010000035">
    <property type="protein sequence ID" value="MFC5850022.1"/>
    <property type="molecule type" value="Genomic_DNA"/>
</dbReference>
<feature type="coiled-coil region" evidence="1">
    <location>
        <begin position="153"/>
        <end position="180"/>
    </location>
</feature>
<comment type="caution">
    <text evidence="2">The sequence shown here is derived from an EMBL/GenBank/DDBJ whole genome shotgun (WGS) entry which is preliminary data.</text>
</comment>
<accession>A0ABW1DPF2</accession>
<evidence type="ECO:0000313" key="3">
    <source>
        <dbReference type="Proteomes" id="UP001595979"/>
    </source>
</evidence>
<organism evidence="2 3">
    <name type="scientific">Deinococcus petrolearius</name>
    <dbReference type="NCBI Taxonomy" id="1751295"/>
    <lineage>
        <taxon>Bacteria</taxon>
        <taxon>Thermotogati</taxon>
        <taxon>Deinococcota</taxon>
        <taxon>Deinococci</taxon>
        <taxon>Deinococcales</taxon>
        <taxon>Deinococcaceae</taxon>
        <taxon>Deinococcus</taxon>
    </lineage>
</organism>
<dbReference type="Proteomes" id="UP001595979">
    <property type="component" value="Unassembled WGS sequence"/>
</dbReference>
<reference evidence="3" key="1">
    <citation type="journal article" date="2019" name="Int. J. Syst. Evol. Microbiol.">
        <title>The Global Catalogue of Microorganisms (GCM) 10K type strain sequencing project: providing services to taxonomists for standard genome sequencing and annotation.</title>
        <authorList>
            <consortium name="The Broad Institute Genomics Platform"/>
            <consortium name="The Broad Institute Genome Sequencing Center for Infectious Disease"/>
            <person name="Wu L."/>
            <person name="Ma J."/>
        </authorList>
    </citation>
    <scope>NUCLEOTIDE SEQUENCE [LARGE SCALE GENOMIC DNA]</scope>
    <source>
        <strain evidence="3">CGMCC 1.15053</strain>
    </source>
</reference>
<gene>
    <name evidence="2" type="ORF">ACFPQ6_17100</name>
</gene>
<evidence type="ECO:0000313" key="2">
    <source>
        <dbReference type="EMBL" id="MFC5850022.1"/>
    </source>
</evidence>
<proteinExistence type="predicted"/>